<name>A0A9D1R747_9FIRM</name>
<reference evidence="2" key="1">
    <citation type="journal article" date="2021" name="PeerJ">
        <title>Extensive microbial diversity within the chicken gut microbiome revealed by metagenomics and culture.</title>
        <authorList>
            <person name="Gilroy R."/>
            <person name="Ravi A."/>
            <person name="Getino M."/>
            <person name="Pursley I."/>
            <person name="Horton D.L."/>
            <person name="Alikhan N.F."/>
            <person name="Baker D."/>
            <person name="Gharbi K."/>
            <person name="Hall N."/>
            <person name="Watson M."/>
            <person name="Adriaenssens E.M."/>
            <person name="Foster-Nyarko E."/>
            <person name="Jarju S."/>
            <person name="Secka A."/>
            <person name="Antonio M."/>
            <person name="Oren A."/>
            <person name="Chaudhuri R.R."/>
            <person name="La Ragione R."/>
            <person name="Hildebrand F."/>
            <person name="Pallen M.J."/>
        </authorList>
    </citation>
    <scope>NUCLEOTIDE SEQUENCE</scope>
    <source>
        <strain evidence="2">CHK195-6426</strain>
    </source>
</reference>
<dbReference type="Proteomes" id="UP000824265">
    <property type="component" value="Unassembled WGS sequence"/>
</dbReference>
<feature type="domain" description="HD-GYP" evidence="1">
    <location>
        <begin position="112"/>
        <end position="308"/>
    </location>
</feature>
<dbReference type="Pfam" id="PF13487">
    <property type="entry name" value="HD_5"/>
    <property type="match status" value="1"/>
</dbReference>
<proteinExistence type="predicted"/>
<dbReference type="EMBL" id="DXGH01000038">
    <property type="protein sequence ID" value="HIW81307.1"/>
    <property type="molecule type" value="Genomic_DNA"/>
</dbReference>
<reference evidence="2" key="2">
    <citation type="submission" date="2021-04" db="EMBL/GenBank/DDBJ databases">
        <authorList>
            <person name="Gilroy R."/>
        </authorList>
    </citation>
    <scope>NUCLEOTIDE SEQUENCE</scope>
    <source>
        <strain evidence="2">CHK195-6426</strain>
    </source>
</reference>
<dbReference type="PROSITE" id="PS51832">
    <property type="entry name" value="HD_GYP"/>
    <property type="match status" value="1"/>
</dbReference>
<dbReference type="Gene3D" id="1.10.3210.10">
    <property type="entry name" value="Hypothetical protein af1432"/>
    <property type="match status" value="1"/>
</dbReference>
<dbReference type="InterPro" id="IPR037522">
    <property type="entry name" value="HD_GYP_dom"/>
</dbReference>
<dbReference type="SUPFAM" id="SSF109604">
    <property type="entry name" value="HD-domain/PDEase-like"/>
    <property type="match status" value="1"/>
</dbReference>
<protein>
    <submittedName>
        <fullName evidence="2">HD-GYP domain-containing protein</fullName>
    </submittedName>
</protein>
<dbReference type="PANTHER" id="PTHR43155:SF2">
    <property type="entry name" value="CYCLIC DI-GMP PHOSPHODIESTERASE PA4108"/>
    <property type="match status" value="1"/>
</dbReference>
<dbReference type="AlphaFoldDB" id="A0A9D1R747"/>
<dbReference type="InterPro" id="IPR003607">
    <property type="entry name" value="HD/PDEase_dom"/>
</dbReference>
<comment type="caution">
    <text evidence="2">The sequence shown here is derived from an EMBL/GenBank/DDBJ whole genome shotgun (WGS) entry which is preliminary data.</text>
</comment>
<dbReference type="CDD" id="cd00077">
    <property type="entry name" value="HDc"/>
    <property type="match status" value="1"/>
</dbReference>
<sequence length="350" mass="39003">MIIDQSIIDRAGRILIARKTALDPFLIEALQRLSVSGVYIREGEEDPEEESILIPPKVIEAIEKQTVPDRSRLQLSESVKKHVCQGIQFLYANTSSQHFAEAANDISDSLLKAIEENDAIAMDISILKVSDEYTFRHSVDVAAMGMIVARKAGMSSKEIRELGLAGLLHDIGKSKIPPELLNKTGRLSDEEFSIMKKHPFLGYQLLKEKKDIPRSVKLAVLQHHEKISGKGYPFGIKGDQINSYSKIISITDIYDALVTERPYKKAFSQRDAVEMIMAMTDDLDVSAMRSFLDSVILYPVGSTVSLNNGERARVVKNTPGYPLRPKVIGLKTGRVYDLSEDIRCASVIIE</sequence>
<dbReference type="SMART" id="SM00471">
    <property type="entry name" value="HDc"/>
    <property type="match status" value="1"/>
</dbReference>
<evidence type="ECO:0000313" key="2">
    <source>
        <dbReference type="EMBL" id="HIW81307.1"/>
    </source>
</evidence>
<evidence type="ECO:0000313" key="3">
    <source>
        <dbReference type="Proteomes" id="UP000824265"/>
    </source>
</evidence>
<evidence type="ECO:0000259" key="1">
    <source>
        <dbReference type="PROSITE" id="PS51832"/>
    </source>
</evidence>
<dbReference type="InterPro" id="IPR006675">
    <property type="entry name" value="HDIG_dom"/>
</dbReference>
<dbReference type="NCBIfam" id="TIGR00277">
    <property type="entry name" value="HDIG"/>
    <property type="match status" value="1"/>
</dbReference>
<dbReference type="PANTHER" id="PTHR43155">
    <property type="entry name" value="CYCLIC DI-GMP PHOSPHODIESTERASE PA4108-RELATED"/>
    <property type="match status" value="1"/>
</dbReference>
<accession>A0A9D1R747</accession>
<organism evidence="2 3">
    <name type="scientific">Candidatus Acetatifactor stercoripullorum</name>
    <dbReference type="NCBI Taxonomy" id="2838414"/>
    <lineage>
        <taxon>Bacteria</taxon>
        <taxon>Bacillati</taxon>
        <taxon>Bacillota</taxon>
        <taxon>Clostridia</taxon>
        <taxon>Lachnospirales</taxon>
        <taxon>Lachnospiraceae</taxon>
        <taxon>Acetatifactor</taxon>
    </lineage>
</organism>
<gene>
    <name evidence="2" type="ORF">H9742_07210</name>
</gene>